<organism evidence="1 2">
    <name type="scientific">Botrytis porri</name>
    <dbReference type="NCBI Taxonomy" id="87229"/>
    <lineage>
        <taxon>Eukaryota</taxon>
        <taxon>Fungi</taxon>
        <taxon>Dikarya</taxon>
        <taxon>Ascomycota</taxon>
        <taxon>Pezizomycotina</taxon>
        <taxon>Leotiomycetes</taxon>
        <taxon>Helotiales</taxon>
        <taxon>Sclerotiniaceae</taxon>
        <taxon>Botrytis</taxon>
    </lineage>
</organism>
<evidence type="ECO:0000313" key="2">
    <source>
        <dbReference type="Proteomes" id="UP000297280"/>
    </source>
</evidence>
<dbReference type="EMBL" id="PQXO01000111">
    <property type="protein sequence ID" value="TGO89395.1"/>
    <property type="molecule type" value="Genomic_DNA"/>
</dbReference>
<sequence length="132" mass="15050">MFCLQQIACQTFTLFPHDITFILPVPKRQTAEEAPASDRKCPGRSTFQVPRKFELPHLFSKKHDMLKIIFASRLVGTVMCKSTIVAFLPRIKKGWQLADKTFHDRVGTDMPRFSHCLSRGSARTDIVRESGV</sequence>
<name>A0A4Z1KXS0_9HELO</name>
<dbReference type="Proteomes" id="UP000297280">
    <property type="component" value="Unassembled WGS sequence"/>
</dbReference>
<reference evidence="1 2" key="1">
    <citation type="submission" date="2017-12" db="EMBL/GenBank/DDBJ databases">
        <title>Comparative genomics of Botrytis spp.</title>
        <authorList>
            <person name="Valero-Jimenez C.A."/>
            <person name="Tapia P."/>
            <person name="Veloso J."/>
            <person name="Silva-Moreno E."/>
            <person name="Staats M."/>
            <person name="Valdes J.H."/>
            <person name="Van Kan J.A.L."/>
        </authorList>
    </citation>
    <scope>NUCLEOTIDE SEQUENCE [LARGE SCALE GENOMIC DNA]</scope>
    <source>
        <strain evidence="1 2">MUCL3349</strain>
    </source>
</reference>
<dbReference type="AlphaFoldDB" id="A0A4Z1KXS0"/>
<dbReference type="OrthoDB" id="10270001at2759"/>
<gene>
    <name evidence="1" type="ORF">BPOR_0111g00050</name>
</gene>
<accession>A0A4Z1KXS0</accession>
<protein>
    <submittedName>
        <fullName evidence="1">Uncharacterized protein</fullName>
    </submittedName>
</protein>
<proteinExistence type="predicted"/>
<comment type="caution">
    <text evidence="1">The sequence shown here is derived from an EMBL/GenBank/DDBJ whole genome shotgun (WGS) entry which is preliminary data.</text>
</comment>
<evidence type="ECO:0000313" key="1">
    <source>
        <dbReference type="EMBL" id="TGO89395.1"/>
    </source>
</evidence>
<keyword evidence="2" id="KW-1185">Reference proteome</keyword>